<dbReference type="SUPFAM" id="SSF56112">
    <property type="entry name" value="Protein kinase-like (PK-like)"/>
    <property type="match status" value="1"/>
</dbReference>
<dbReference type="GO" id="GO:0045047">
    <property type="term" value="P:protein targeting to ER"/>
    <property type="evidence" value="ECO:0007669"/>
    <property type="project" value="InterPro"/>
</dbReference>
<dbReference type="GO" id="GO:0004672">
    <property type="term" value="F:protein kinase activity"/>
    <property type="evidence" value="ECO:0007669"/>
    <property type="project" value="InterPro"/>
</dbReference>
<dbReference type="InterPro" id="IPR008271">
    <property type="entry name" value="Ser/Thr_kinase_AS"/>
</dbReference>
<accession>A0A9Q5HRT7</accession>
<feature type="region of interest" description="Disordered" evidence="1">
    <location>
        <begin position="275"/>
        <end position="301"/>
    </location>
</feature>
<dbReference type="Pfam" id="PF10032">
    <property type="entry name" value="Pho88"/>
    <property type="match status" value="1"/>
</dbReference>
<feature type="compositionally biased region" description="Basic and acidic residues" evidence="1">
    <location>
        <begin position="282"/>
        <end position="301"/>
    </location>
</feature>
<sequence length="301" mass="34042">MDEIRNYERLPEESPKLQHRISVIVQSSGIAAGLKYIHDRNIVHSDMKTDNILIGEYWQPVICDFGISRMLDSSQSIFVSTTHDGQTKGSARWMAIELFIPDDGAEVKHTKETDIWAFGMTLYEMIQNSFLARKIPFDDPEVLNYVRIGYVSVQLLVLSTYYYVSMKIKQKNDQTVLKYVEPSNPMTQQPGELVTTTVRDYDLNELSKLVRSVYMGLAMMAFLHLYLKYTQPLFIQGLMGLKNVYDAKVVQIHIFGKPAEGDLKRPFKVAGGLFSGAGGEPATDKAAIDEAEKKVGPKKDE</sequence>
<organism evidence="3 4">
    <name type="scientific">Sanghuangporus baumii</name>
    <name type="common">Phellinus baumii</name>
    <dbReference type="NCBI Taxonomy" id="108892"/>
    <lineage>
        <taxon>Eukaryota</taxon>
        <taxon>Fungi</taxon>
        <taxon>Dikarya</taxon>
        <taxon>Basidiomycota</taxon>
        <taxon>Agaricomycotina</taxon>
        <taxon>Agaricomycetes</taxon>
        <taxon>Hymenochaetales</taxon>
        <taxon>Hymenochaetaceae</taxon>
        <taxon>Sanghuangporus</taxon>
    </lineage>
</organism>
<dbReference type="InterPro" id="IPR011009">
    <property type="entry name" value="Kinase-like_dom_sf"/>
</dbReference>
<dbReference type="InterPro" id="IPR012098">
    <property type="entry name" value="SND3_fun"/>
</dbReference>
<dbReference type="Proteomes" id="UP000757232">
    <property type="component" value="Unassembled WGS sequence"/>
</dbReference>
<feature type="domain" description="Protein kinase" evidence="2">
    <location>
        <begin position="1"/>
        <end position="227"/>
    </location>
</feature>
<dbReference type="EMBL" id="LNZH02000214">
    <property type="protein sequence ID" value="OCB84755.1"/>
    <property type="molecule type" value="Genomic_DNA"/>
</dbReference>
<evidence type="ECO:0000259" key="2">
    <source>
        <dbReference type="PROSITE" id="PS50011"/>
    </source>
</evidence>
<name>A0A9Q5HRT7_SANBA</name>
<dbReference type="InterPro" id="IPR000719">
    <property type="entry name" value="Prot_kinase_dom"/>
</dbReference>
<comment type="caution">
    <text evidence="3">The sequence shown here is derived from an EMBL/GenBank/DDBJ whole genome shotgun (WGS) entry which is preliminary data.</text>
</comment>
<dbReference type="PROSITE" id="PS50011">
    <property type="entry name" value="PROTEIN_KINASE_DOM"/>
    <property type="match status" value="1"/>
</dbReference>
<dbReference type="SMART" id="SM00220">
    <property type="entry name" value="S_TKc"/>
    <property type="match status" value="1"/>
</dbReference>
<gene>
    <name evidence="3" type="ORF">A7U60_g8280</name>
</gene>
<evidence type="ECO:0000313" key="3">
    <source>
        <dbReference type="EMBL" id="OCB84755.1"/>
    </source>
</evidence>
<proteinExistence type="predicted"/>
<keyword evidence="4" id="KW-1185">Reference proteome</keyword>
<dbReference type="GO" id="GO:0005783">
    <property type="term" value="C:endoplasmic reticulum"/>
    <property type="evidence" value="ECO:0007669"/>
    <property type="project" value="InterPro"/>
</dbReference>
<protein>
    <submittedName>
        <fullName evidence="3">Inorganic phosphate transporter</fullName>
    </submittedName>
</protein>
<reference evidence="3" key="1">
    <citation type="submission" date="2016-06" db="EMBL/GenBank/DDBJ databases">
        <title>Draft Genome sequence of the fungus Inonotus baumii.</title>
        <authorList>
            <person name="Zhu H."/>
            <person name="Lin W."/>
        </authorList>
    </citation>
    <scope>NUCLEOTIDE SEQUENCE</scope>
    <source>
        <strain evidence="3">821</strain>
    </source>
</reference>
<dbReference type="OrthoDB" id="18139at2759"/>
<dbReference type="GO" id="GO:0005739">
    <property type="term" value="C:mitochondrion"/>
    <property type="evidence" value="ECO:0007669"/>
    <property type="project" value="TreeGrafter"/>
</dbReference>
<evidence type="ECO:0000256" key="1">
    <source>
        <dbReference type="SAM" id="MobiDB-lite"/>
    </source>
</evidence>
<dbReference type="PANTHER" id="PTHR28112:SF1">
    <property type="entry name" value="SRP-INDEPENDENT TARGETING PROTEIN 3"/>
    <property type="match status" value="1"/>
</dbReference>
<dbReference type="PANTHER" id="PTHR28112">
    <property type="entry name" value="SRP-INDEPENDENT TARGETING PROTEIN 3"/>
    <property type="match status" value="1"/>
</dbReference>
<evidence type="ECO:0000313" key="4">
    <source>
        <dbReference type="Proteomes" id="UP000757232"/>
    </source>
</evidence>
<dbReference type="AlphaFoldDB" id="A0A9Q5HRT7"/>
<dbReference type="GO" id="GO:0005524">
    <property type="term" value="F:ATP binding"/>
    <property type="evidence" value="ECO:0007669"/>
    <property type="project" value="InterPro"/>
</dbReference>
<dbReference type="Gene3D" id="1.10.510.10">
    <property type="entry name" value="Transferase(Phosphotransferase) domain 1"/>
    <property type="match status" value="1"/>
</dbReference>
<dbReference type="PROSITE" id="PS00108">
    <property type="entry name" value="PROTEIN_KINASE_ST"/>
    <property type="match status" value="1"/>
</dbReference>